<evidence type="ECO:0000256" key="1">
    <source>
        <dbReference type="SAM" id="Phobius"/>
    </source>
</evidence>
<name>A0A3M7SUG6_BRAPC</name>
<evidence type="ECO:0000313" key="2">
    <source>
        <dbReference type="EMBL" id="RNA39396.1"/>
    </source>
</evidence>
<keyword evidence="1" id="KW-0472">Membrane</keyword>
<organism evidence="2 3">
    <name type="scientific">Brachionus plicatilis</name>
    <name type="common">Marine rotifer</name>
    <name type="synonym">Brachionus muelleri</name>
    <dbReference type="NCBI Taxonomy" id="10195"/>
    <lineage>
        <taxon>Eukaryota</taxon>
        <taxon>Metazoa</taxon>
        <taxon>Spiralia</taxon>
        <taxon>Gnathifera</taxon>
        <taxon>Rotifera</taxon>
        <taxon>Eurotatoria</taxon>
        <taxon>Monogononta</taxon>
        <taxon>Pseudotrocha</taxon>
        <taxon>Ploima</taxon>
        <taxon>Brachionidae</taxon>
        <taxon>Brachionus</taxon>
    </lineage>
</organism>
<comment type="caution">
    <text evidence="2">The sequence shown here is derived from an EMBL/GenBank/DDBJ whole genome shotgun (WGS) entry which is preliminary data.</text>
</comment>
<proteinExistence type="predicted"/>
<gene>
    <name evidence="2" type="ORF">BpHYR1_039384</name>
</gene>
<accession>A0A3M7SUG6</accession>
<keyword evidence="1" id="KW-0812">Transmembrane</keyword>
<sequence length="86" mass="10261">MFFLIIKWLFIQKPNHTDIKLKKIFFAIILRMIFAFGYGFIAEKNSGQNSSNFFSKRMIENINRIEPLIDKTIFFAINHNYAPKQK</sequence>
<protein>
    <submittedName>
        <fullName evidence="2">Uncharacterized protein</fullName>
    </submittedName>
</protein>
<reference evidence="2 3" key="1">
    <citation type="journal article" date="2018" name="Sci. Rep.">
        <title>Genomic signatures of local adaptation to the degree of environmental predictability in rotifers.</title>
        <authorList>
            <person name="Franch-Gras L."/>
            <person name="Hahn C."/>
            <person name="Garcia-Roger E.M."/>
            <person name="Carmona M.J."/>
            <person name="Serra M."/>
            <person name="Gomez A."/>
        </authorList>
    </citation>
    <scope>NUCLEOTIDE SEQUENCE [LARGE SCALE GENOMIC DNA]</scope>
    <source>
        <strain evidence="2">HYR1</strain>
    </source>
</reference>
<keyword evidence="1" id="KW-1133">Transmembrane helix</keyword>
<keyword evidence="3" id="KW-1185">Reference proteome</keyword>
<dbReference type="Proteomes" id="UP000276133">
    <property type="component" value="Unassembled WGS sequence"/>
</dbReference>
<dbReference type="AlphaFoldDB" id="A0A3M7SUG6"/>
<evidence type="ECO:0000313" key="3">
    <source>
        <dbReference type="Proteomes" id="UP000276133"/>
    </source>
</evidence>
<dbReference type="EMBL" id="REGN01000752">
    <property type="protein sequence ID" value="RNA39396.1"/>
    <property type="molecule type" value="Genomic_DNA"/>
</dbReference>
<feature type="transmembrane region" description="Helical" evidence="1">
    <location>
        <begin position="21"/>
        <end position="41"/>
    </location>
</feature>